<dbReference type="Proteomes" id="UP000221918">
    <property type="component" value="Unassembled WGS sequence"/>
</dbReference>
<dbReference type="Proteomes" id="UP001248134">
    <property type="component" value="Unassembled WGS sequence"/>
</dbReference>
<comment type="caution">
    <text evidence="1">The sequence shown here is derived from an EMBL/GenBank/DDBJ whole genome shotgun (WGS) entry which is preliminary data.</text>
</comment>
<dbReference type="EMBL" id="VLYX01000007">
    <property type="protein sequence ID" value="MDR4326219.1"/>
    <property type="molecule type" value="Genomic_DNA"/>
</dbReference>
<name>A0AAJ1YX33_9BACI</name>
<dbReference type="RefSeq" id="WP_003198475.1">
    <property type="nucleotide sequence ID" value="NZ_CM000743.1"/>
</dbReference>
<protein>
    <submittedName>
        <fullName evidence="1">Acetyltransferase</fullName>
    </submittedName>
</protein>
<dbReference type="AlphaFoldDB" id="A0AAJ1YX33"/>
<dbReference type="EMBL" id="NUTL01000094">
    <property type="protein sequence ID" value="PHE91804.1"/>
    <property type="molecule type" value="Genomic_DNA"/>
</dbReference>
<reference evidence="2 3" key="1">
    <citation type="submission" date="2017-09" db="EMBL/GenBank/DDBJ databases">
        <title>Large-scale bioinformatics analysis of Bacillus genomes uncovers conserved roles of natural products in bacterial physiology.</title>
        <authorList>
            <consortium name="Agbiome Team Llc"/>
            <person name="Bleich R.M."/>
            <person name="Grubbs K.J."/>
            <person name="Santa Maria K.C."/>
            <person name="Allen S.E."/>
            <person name="Farag S."/>
            <person name="Shank E.A."/>
            <person name="Bowers A."/>
        </authorList>
    </citation>
    <scope>NUCLEOTIDE SEQUENCE [LARGE SCALE GENOMIC DNA]</scope>
    <source>
        <strain evidence="2 3">AFS037265</strain>
    </source>
</reference>
<reference evidence="1" key="2">
    <citation type="submission" date="2019-07" db="EMBL/GenBank/DDBJ databases">
        <title>Phylogenomic Reclassification of ATCC Bacillus Strains and Various Taxa within the Genus Bacillus.</title>
        <authorList>
            <person name="Riojas M.A."/>
            <person name="Frank A.M."/>
            <person name="Fenn S.L."/>
            <person name="King S.P."/>
            <person name="Brower S.M."/>
            <person name="Hazbon M.H."/>
        </authorList>
    </citation>
    <scope>NUCLEOTIDE SEQUENCE</scope>
    <source>
        <strain evidence="1">NR-12239</strain>
    </source>
</reference>
<evidence type="ECO:0000313" key="4">
    <source>
        <dbReference type="Proteomes" id="UP001248134"/>
    </source>
</evidence>
<dbReference type="Gene3D" id="3.40.630.30">
    <property type="match status" value="1"/>
</dbReference>
<organism evidence="1 4">
    <name type="scientific">Bacillus pseudomycoides</name>
    <dbReference type="NCBI Taxonomy" id="64104"/>
    <lineage>
        <taxon>Bacteria</taxon>
        <taxon>Bacillati</taxon>
        <taxon>Bacillota</taxon>
        <taxon>Bacilli</taxon>
        <taxon>Bacillales</taxon>
        <taxon>Bacillaceae</taxon>
        <taxon>Bacillus</taxon>
        <taxon>Bacillus cereus group</taxon>
    </lineage>
</organism>
<sequence length="96" mass="11339">MYQNILEGYQIRTAHNDESPLIVKMLKEVAQWLKEQEIDQWQYLLEGGDDEEIIQAVINKNTYIILKENEMIGTFTVSSVQSESSFSYYWILSDRK</sequence>
<accession>A0AAJ1YX33</accession>
<evidence type="ECO:0000313" key="3">
    <source>
        <dbReference type="Proteomes" id="UP000221918"/>
    </source>
</evidence>
<proteinExistence type="predicted"/>
<gene>
    <name evidence="2" type="ORF">COF81_21345</name>
    <name evidence="1" type="ORF">FOS08_09740</name>
</gene>
<evidence type="ECO:0000313" key="2">
    <source>
        <dbReference type="EMBL" id="PHE91804.1"/>
    </source>
</evidence>
<evidence type="ECO:0000313" key="1">
    <source>
        <dbReference type="EMBL" id="MDR4326219.1"/>
    </source>
</evidence>